<dbReference type="PROSITE" id="PS50887">
    <property type="entry name" value="GGDEF"/>
    <property type="match status" value="1"/>
</dbReference>
<dbReference type="AlphaFoldDB" id="A0A1Q8SMN9"/>
<dbReference type="Proteomes" id="UP000186878">
    <property type="component" value="Unassembled WGS sequence"/>
</dbReference>
<dbReference type="GO" id="GO:0052621">
    <property type="term" value="F:diguanylate cyclase activity"/>
    <property type="evidence" value="ECO:0007669"/>
    <property type="project" value="UniProtKB-EC"/>
</dbReference>
<evidence type="ECO:0000256" key="1">
    <source>
        <dbReference type="ARBA" id="ARBA00001946"/>
    </source>
</evidence>
<proteinExistence type="predicted"/>
<dbReference type="PANTHER" id="PTHR45138:SF9">
    <property type="entry name" value="DIGUANYLATE CYCLASE DGCM-RELATED"/>
    <property type="match status" value="1"/>
</dbReference>
<keyword evidence="4" id="KW-1133">Transmembrane helix</keyword>
<keyword evidence="7" id="KW-1185">Reference proteome</keyword>
<dbReference type="EMBL" id="MSDO01000038">
    <property type="protein sequence ID" value="OLO02693.1"/>
    <property type="molecule type" value="Genomic_DNA"/>
</dbReference>
<dbReference type="InterPro" id="IPR000160">
    <property type="entry name" value="GGDEF_dom"/>
</dbReference>
<dbReference type="EC" id="2.7.7.65" evidence="2"/>
<feature type="transmembrane region" description="Helical" evidence="4">
    <location>
        <begin position="36"/>
        <end position="56"/>
    </location>
</feature>
<feature type="transmembrane region" description="Helical" evidence="4">
    <location>
        <begin position="116"/>
        <end position="138"/>
    </location>
</feature>
<dbReference type="Gene3D" id="3.30.70.270">
    <property type="match status" value="1"/>
</dbReference>
<evidence type="ECO:0000259" key="5">
    <source>
        <dbReference type="PROSITE" id="PS50887"/>
    </source>
</evidence>
<gene>
    <name evidence="6" type="ORF">BTW07_18380</name>
</gene>
<keyword evidence="4" id="KW-0812">Transmembrane</keyword>
<dbReference type="GO" id="GO:1902201">
    <property type="term" value="P:negative regulation of bacterial-type flagellum-dependent cell motility"/>
    <property type="evidence" value="ECO:0007669"/>
    <property type="project" value="TreeGrafter"/>
</dbReference>
<dbReference type="CDD" id="cd01949">
    <property type="entry name" value="GGDEF"/>
    <property type="match status" value="1"/>
</dbReference>
<sequence>MAFDPPTILTLTIAIAAAAALYLLLEWRSTRDASLLYWSTGFASITVGCSLALLRASGYFMIGVWFANGLLVFAHWMFLAGVARFVGARLPRAWWLIIAVWCALLVLPDGPTSAKIYLIVNSLLVALLSLRASLLLRLPPDVATLGTRQLHYTLLVHGIFYLAKVALTLVPGELIDLVVYRGMVIRVSLVEGVMAILLIALSMTGTVRYRRERQIEHLAERDPLTALFNRRAFEARAPRYLERVSQHGDGALLLIDVDNFKLVNDLYGHAAGDRLLVTLSELMRHVCPDNALTARLGGDEFAILLDDAPSESVTRLGDELRARFHDHASRTFDTPDAVTLSIGATLFDQPSDLTALIDRGDIALYEVKRSGRDRLRVLDLTEPEQRRAVTASGIESTG</sequence>
<dbReference type="SUPFAM" id="SSF55073">
    <property type="entry name" value="Nucleotide cyclase"/>
    <property type="match status" value="1"/>
</dbReference>
<name>A0A1Q8SMN9_9GAMM</name>
<dbReference type="SMART" id="SM00267">
    <property type="entry name" value="GGDEF"/>
    <property type="match status" value="1"/>
</dbReference>
<protein>
    <recommendedName>
        <fullName evidence="2">diguanylate cyclase</fullName>
        <ecNumber evidence="2">2.7.7.65</ecNumber>
    </recommendedName>
</protein>
<feature type="transmembrane region" description="Helical" evidence="4">
    <location>
        <begin position="183"/>
        <end position="203"/>
    </location>
</feature>
<evidence type="ECO:0000313" key="7">
    <source>
        <dbReference type="Proteomes" id="UP000186878"/>
    </source>
</evidence>
<comment type="catalytic activity">
    <reaction evidence="3">
        <text>2 GTP = 3',3'-c-di-GMP + 2 diphosphate</text>
        <dbReference type="Rhea" id="RHEA:24898"/>
        <dbReference type="ChEBI" id="CHEBI:33019"/>
        <dbReference type="ChEBI" id="CHEBI:37565"/>
        <dbReference type="ChEBI" id="CHEBI:58805"/>
        <dbReference type="EC" id="2.7.7.65"/>
    </reaction>
</comment>
<feature type="transmembrane region" description="Helical" evidence="4">
    <location>
        <begin position="6"/>
        <end position="24"/>
    </location>
</feature>
<feature type="transmembrane region" description="Helical" evidence="4">
    <location>
        <begin position="93"/>
        <end position="110"/>
    </location>
</feature>
<dbReference type="PANTHER" id="PTHR45138">
    <property type="entry name" value="REGULATORY COMPONENTS OF SENSORY TRANSDUCTION SYSTEM"/>
    <property type="match status" value="1"/>
</dbReference>
<feature type="transmembrane region" description="Helical" evidence="4">
    <location>
        <begin position="62"/>
        <end position="86"/>
    </location>
</feature>
<dbReference type="NCBIfam" id="TIGR00254">
    <property type="entry name" value="GGDEF"/>
    <property type="match status" value="1"/>
</dbReference>
<dbReference type="InterPro" id="IPR029787">
    <property type="entry name" value="Nucleotide_cyclase"/>
</dbReference>
<evidence type="ECO:0000256" key="4">
    <source>
        <dbReference type="SAM" id="Phobius"/>
    </source>
</evidence>
<reference evidence="6 7" key="1">
    <citation type="submission" date="2016-12" db="EMBL/GenBank/DDBJ databases">
        <title>Draft genome sequences of strains Salinicola socius SMB35, Salinicola sp. MH3R3-1 and Chromohalobacter sp. SMB17 from the Verkhnekamsk potash mining region of Russia.</title>
        <authorList>
            <person name="Mavrodi D.V."/>
            <person name="Olsson B.E."/>
            <person name="Korsakova E.S."/>
            <person name="Pyankova A."/>
            <person name="Mavrodi O.V."/>
            <person name="Plotnikova E.G."/>
        </authorList>
    </citation>
    <scope>NUCLEOTIDE SEQUENCE [LARGE SCALE GENOMIC DNA]</scope>
    <source>
        <strain evidence="6 7">SMB35</strain>
    </source>
</reference>
<dbReference type="STRING" id="404433.BTW07_18380"/>
<dbReference type="GO" id="GO:0005886">
    <property type="term" value="C:plasma membrane"/>
    <property type="evidence" value="ECO:0007669"/>
    <property type="project" value="TreeGrafter"/>
</dbReference>
<organism evidence="6 7">
    <name type="scientific">Salinicola socius</name>
    <dbReference type="NCBI Taxonomy" id="404433"/>
    <lineage>
        <taxon>Bacteria</taxon>
        <taxon>Pseudomonadati</taxon>
        <taxon>Pseudomonadota</taxon>
        <taxon>Gammaproteobacteria</taxon>
        <taxon>Oceanospirillales</taxon>
        <taxon>Halomonadaceae</taxon>
        <taxon>Salinicola</taxon>
    </lineage>
</organism>
<evidence type="ECO:0000256" key="2">
    <source>
        <dbReference type="ARBA" id="ARBA00012528"/>
    </source>
</evidence>
<dbReference type="GO" id="GO:0043709">
    <property type="term" value="P:cell adhesion involved in single-species biofilm formation"/>
    <property type="evidence" value="ECO:0007669"/>
    <property type="project" value="TreeGrafter"/>
</dbReference>
<dbReference type="InterPro" id="IPR050469">
    <property type="entry name" value="Diguanylate_Cyclase"/>
</dbReference>
<feature type="domain" description="GGDEF" evidence="5">
    <location>
        <begin position="248"/>
        <end position="380"/>
    </location>
</feature>
<dbReference type="Pfam" id="PF00990">
    <property type="entry name" value="GGDEF"/>
    <property type="match status" value="1"/>
</dbReference>
<feature type="transmembrane region" description="Helical" evidence="4">
    <location>
        <begin position="150"/>
        <end position="171"/>
    </location>
</feature>
<dbReference type="OrthoDB" id="73375at2"/>
<keyword evidence="4" id="KW-0472">Membrane</keyword>
<comment type="caution">
    <text evidence="6">The sequence shown here is derived from an EMBL/GenBank/DDBJ whole genome shotgun (WGS) entry which is preliminary data.</text>
</comment>
<accession>A0A1Q8SMN9</accession>
<dbReference type="RefSeq" id="WP_075571619.1">
    <property type="nucleotide sequence ID" value="NZ_MSDO01000038.1"/>
</dbReference>
<dbReference type="InterPro" id="IPR043128">
    <property type="entry name" value="Rev_trsase/Diguanyl_cyclase"/>
</dbReference>
<evidence type="ECO:0000313" key="6">
    <source>
        <dbReference type="EMBL" id="OLO02693.1"/>
    </source>
</evidence>
<evidence type="ECO:0000256" key="3">
    <source>
        <dbReference type="ARBA" id="ARBA00034247"/>
    </source>
</evidence>
<comment type="cofactor">
    <cofactor evidence="1">
        <name>Mg(2+)</name>
        <dbReference type="ChEBI" id="CHEBI:18420"/>
    </cofactor>
</comment>
<dbReference type="FunFam" id="3.30.70.270:FF:000001">
    <property type="entry name" value="Diguanylate cyclase domain protein"/>
    <property type="match status" value="1"/>
</dbReference>